<proteinExistence type="predicted"/>
<feature type="compositionally biased region" description="Low complexity" evidence="2">
    <location>
        <begin position="78"/>
        <end position="87"/>
    </location>
</feature>
<evidence type="ECO:0000313" key="4">
    <source>
        <dbReference type="Proteomes" id="UP000242287"/>
    </source>
</evidence>
<accession>A0A2A9NPT4</accession>
<organism evidence="3 4">
    <name type="scientific">Amanita thiersii Skay4041</name>
    <dbReference type="NCBI Taxonomy" id="703135"/>
    <lineage>
        <taxon>Eukaryota</taxon>
        <taxon>Fungi</taxon>
        <taxon>Dikarya</taxon>
        <taxon>Basidiomycota</taxon>
        <taxon>Agaricomycotina</taxon>
        <taxon>Agaricomycetes</taxon>
        <taxon>Agaricomycetidae</taxon>
        <taxon>Agaricales</taxon>
        <taxon>Pluteineae</taxon>
        <taxon>Amanitaceae</taxon>
        <taxon>Amanita</taxon>
    </lineage>
</organism>
<feature type="compositionally biased region" description="Basic residues" evidence="2">
    <location>
        <begin position="612"/>
        <end position="621"/>
    </location>
</feature>
<feature type="region of interest" description="Disordered" evidence="2">
    <location>
        <begin position="399"/>
        <end position="494"/>
    </location>
</feature>
<dbReference type="OrthoDB" id="2756873at2759"/>
<evidence type="ECO:0000256" key="2">
    <source>
        <dbReference type="SAM" id="MobiDB-lite"/>
    </source>
</evidence>
<dbReference type="AlphaFoldDB" id="A0A2A9NPT4"/>
<protein>
    <submittedName>
        <fullName evidence="3">Uncharacterized protein</fullName>
    </submittedName>
</protein>
<evidence type="ECO:0000256" key="1">
    <source>
        <dbReference type="SAM" id="Coils"/>
    </source>
</evidence>
<dbReference type="EMBL" id="KZ301981">
    <property type="protein sequence ID" value="PFH52128.1"/>
    <property type="molecule type" value="Genomic_DNA"/>
</dbReference>
<evidence type="ECO:0000313" key="3">
    <source>
        <dbReference type="EMBL" id="PFH52128.1"/>
    </source>
</evidence>
<feature type="compositionally biased region" description="Basic and acidic residues" evidence="2">
    <location>
        <begin position="433"/>
        <end position="448"/>
    </location>
</feature>
<feature type="region of interest" description="Disordered" evidence="2">
    <location>
        <begin position="38"/>
        <end position="92"/>
    </location>
</feature>
<keyword evidence="1" id="KW-0175">Coiled coil</keyword>
<reference evidence="3 4" key="1">
    <citation type="submission" date="2014-02" db="EMBL/GenBank/DDBJ databases">
        <title>Transposable element dynamics among asymbiotic and ectomycorrhizal Amanita fungi.</title>
        <authorList>
            <consortium name="DOE Joint Genome Institute"/>
            <person name="Hess J."/>
            <person name="Skrede I."/>
            <person name="Wolfe B."/>
            <person name="LaButti K."/>
            <person name="Ohm R.A."/>
            <person name="Grigoriev I.V."/>
            <person name="Pringle A."/>
        </authorList>
    </citation>
    <scope>NUCLEOTIDE SEQUENCE [LARGE SCALE GENOMIC DNA]</scope>
    <source>
        <strain evidence="3 4">SKay4041</strain>
    </source>
</reference>
<name>A0A2A9NPT4_9AGAR</name>
<feature type="compositionally biased region" description="Basic and acidic residues" evidence="2">
    <location>
        <begin position="48"/>
        <end position="61"/>
    </location>
</feature>
<feature type="coiled-coil region" evidence="1">
    <location>
        <begin position="288"/>
        <end position="322"/>
    </location>
</feature>
<dbReference type="Proteomes" id="UP000242287">
    <property type="component" value="Unassembled WGS sequence"/>
</dbReference>
<keyword evidence="4" id="KW-1185">Reference proteome</keyword>
<feature type="region of interest" description="Disordered" evidence="2">
    <location>
        <begin position="565"/>
        <end position="621"/>
    </location>
</feature>
<gene>
    <name evidence="3" type="ORF">AMATHDRAFT_46491</name>
</gene>
<feature type="compositionally biased region" description="Basic and acidic residues" evidence="2">
    <location>
        <begin position="458"/>
        <end position="469"/>
    </location>
</feature>
<sequence>MPPKQQEQMNEAYIRQLSRSKLQSLAKKRKIKANLTSESIIEQLLGRSGEEGKAKVNEKSKTTIAPASKSKSHKTPKASKAPKAPKSPVRRSVRLRTQAQLRSGNATNEAASILPVLVAAPLTTGSKNPPQPIPQQSCDTADIVGASSSTMPPPLVDTQVQETQTGHGEGPQTYRARRLRPTLANILRDASPAIATRNLEHQPAHDSERINNAAATVHFSPTTEAQEATGSSMHNVAQMLALSSPLHIPLKSLDEVHEPESPSHSLEDDDHHIVDEPEGMMADMDEEMSERMEKLQHATEVIENLTEEVREALREDEHLQERLMSSYIRWHMKDPGPLIPGMTEFRVFHSTKFPIDYQVVDGSIEEVDDYLELVYPDDYPADPVENQPIRHYNQDGTHAVANSGRISNPSVAGPSNGAIVSRKRAREYDEEARDTPEDDIRYQARLRVDPVPPIPNHASRDVRESRSTQKENSYTRTNKGKAKMTQEEVEAMENERVEQELREESDEMDLHMFADSESARGMMPTIPQSPYEAPQEYDIPALPAASEHGDDVTTRTTSVSRRPLMPMTVHSKKGGRYSHERSPTPPVEQVVERYLNYKGDEWGNNQPAPPRMSRKRRRNAH</sequence>